<dbReference type="OrthoDB" id="798260at2"/>
<keyword evidence="2" id="KW-1185">Reference proteome</keyword>
<dbReference type="Pfam" id="PF25857">
    <property type="entry name" value="DUF7957"/>
    <property type="match status" value="1"/>
</dbReference>
<dbReference type="EMBL" id="FOCL01000008">
    <property type="protein sequence ID" value="SEO43569.1"/>
    <property type="molecule type" value="Genomic_DNA"/>
</dbReference>
<proteinExistence type="predicted"/>
<name>A0A1H8PNH3_9SPHI</name>
<dbReference type="RefSeq" id="WP_091215208.1">
    <property type="nucleotide sequence ID" value="NZ_FOCL01000008.1"/>
</dbReference>
<gene>
    <name evidence="1" type="ORF">SAMN05192574_10881</name>
</gene>
<evidence type="ECO:0000313" key="1">
    <source>
        <dbReference type="EMBL" id="SEO43569.1"/>
    </source>
</evidence>
<evidence type="ECO:0008006" key="3">
    <source>
        <dbReference type="Google" id="ProtNLM"/>
    </source>
</evidence>
<evidence type="ECO:0000313" key="2">
    <source>
        <dbReference type="Proteomes" id="UP000198942"/>
    </source>
</evidence>
<dbReference type="AlphaFoldDB" id="A0A1H8PNH3"/>
<protein>
    <recommendedName>
        <fullName evidence="3">PQQ-like domain-containing protein</fullName>
    </recommendedName>
</protein>
<accession>A0A1H8PNH3</accession>
<organism evidence="1 2">
    <name type="scientific">Mucilaginibacter gossypiicola</name>
    <dbReference type="NCBI Taxonomy" id="551995"/>
    <lineage>
        <taxon>Bacteria</taxon>
        <taxon>Pseudomonadati</taxon>
        <taxon>Bacteroidota</taxon>
        <taxon>Sphingobacteriia</taxon>
        <taxon>Sphingobacteriales</taxon>
        <taxon>Sphingobacteriaceae</taxon>
        <taxon>Mucilaginibacter</taxon>
    </lineage>
</organism>
<dbReference type="InterPro" id="IPR058263">
    <property type="entry name" value="DUF7957"/>
</dbReference>
<reference evidence="2" key="1">
    <citation type="submission" date="2016-10" db="EMBL/GenBank/DDBJ databases">
        <authorList>
            <person name="Varghese N."/>
            <person name="Submissions S."/>
        </authorList>
    </citation>
    <scope>NUCLEOTIDE SEQUENCE [LARGE SCALE GENOMIC DNA]</scope>
    <source>
        <strain evidence="2">Gh-48</strain>
    </source>
</reference>
<dbReference type="Proteomes" id="UP000198942">
    <property type="component" value="Unassembled WGS sequence"/>
</dbReference>
<sequence length="114" mass="13120">MAYSKNGNQITFTEDNIVDFEYPVDAIFEVDNILVVILKIPNGVYDRRNVFAFDRVGNFLWQIKDVPLYYKGEDCPFVGALINDQNELVLFNWCDTAVIVEPSTGDLVRTYQTK</sequence>